<reference evidence="1" key="1">
    <citation type="submission" date="2021-06" db="EMBL/GenBank/DDBJ databases">
        <authorList>
            <person name="Kallberg Y."/>
            <person name="Tangrot J."/>
            <person name="Rosling A."/>
        </authorList>
    </citation>
    <scope>NUCLEOTIDE SEQUENCE</scope>
    <source>
        <strain evidence="1">IN212</strain>
    </source>
</reference>
<feature type="non-terminal residue" evidence="1">
    <location>
        <position position="47"/>
    </location>
</feature>
<accession>A0A9N9J7A2</accession>
<dbReference type="AlphaFoldDB" id="A0A9N9J7A2"/>
<dbReference type="EMBL" id="CAJVPZ010041944">
    <property type="protein sequence ID" value="CAG8762757.1"/>
    <property type="molecule type" value="Genomic_DNA"/>
</dbReference>
<sequence length="47" mass="5402">KSQIHLYNDANIFHNNPNISRELYSDRCFSHGTDSTDGDFRATRSSL</sequence>
<comment type="caution">
    <text evidence="1">The sequence shown here is derived from an EMBL/GenBank/DDBJ whole genome shotgun (WGS) entry which is preliminary data.</text>
</comment>
<protein>
    <submittedName>
        <fullName evidence="1">4474_t:CDS:1</fullName>
    </submittedName>
</protein>
<proteinExistence type="predicted"/>
<feature type="non-terminal residue" evidence="1">
    <location>
        <position position="1"/>
    </location>
</feature>
<keyword evidence="2" id="KW-1185">Reference proteome</keyword>
<organism evidence="1 2">
    <name type="scientific">Racocetra fulgida</name>
    <dbReference type="NCBI Taxonomy" id="60492"/>
    <lineage>
        <taxon>Eukaryota</taxon>
        <taxon>Fungi</taxon>
        <taxon>Fungi incertae sedis</taxon>
        <taxon>Mucoromycota</taxon>
        <taxon>Glomeromycotina</taxon>
        <taxon>Glomeromycetes</taxon>
        <taxon>Diversisporales</taxon>
        <taxon>Gigasporaceae</taxon>
        <taxon>Racocetra</taxon>
    </lineage>
</organism>
<dbReference type="Proteomes" id="UP000789396">
    <property type="component" value="Unassembled WGS sequence"/>
</dbReference>
<evidence type="ECO:0000313" key="2">
    <source>
        <dbReference type="Proteomes" id="UP000789396"/>
    </source>
</evidence>
<gene>
    <name evidence="1" type="ORF">RFULGI_LOCUS14438</name>
</gene>
<evidence type="ECO:0000313" key="1">
    <source>
        <dbReference type="EMBL" id="CAG8762757.1"/>
    </source>
</evidence>
<name>A0A9N9J7A2_9GLOM</name>